<dbReference type="GO" id="GO:0004560">
    <property type="term" value="F:alpha-L-fucosidase activity"/>
    <property type="evidence" value="ECO:0007669"/>
    <property type="project" value="InterPro"/>
</dbReference>
<comment type="function">
    <text evidence="1">Alpha-L-fucosidase is responsible for hydrolyzing the alpha-1,6-linked fucose joined to the reducing-end N-acetylglucosamine of the carbohydrate moieties of glycoproteins.</text>
</comment>
<feature type="region of interest" description="Disordered" evidence="7">
    <location>
        <begin position="382"/>
        <end position="403"/>
    </location>
</feature>
<dbReference type="GO" id="GO:0005764">
    <property type="term" value="C:lysosome"/>
    <property type="evidence" value="ECO:0007669"/>
    <property type="project" value="TreeGrafter"/>
</dbReference>
<dbReference type="PRINTS" id="PR00741">
    <property type="entry name" value="GLHYDRLASE29"/>
</dbReference>
<name>A0A4R5AJJ3_9ACTN</name>
<reference evidence="9 10" key="1">
    <citation type="submission" date="2019-02" db="EMBL/GenBank/DDBJ databases">
        <title>Draft genome sequences of novel Actinobacteria.</title>
        <authorList>
            <person name="Sahin N."/>
            <person name="Ay H."/>
            <person name="Saygin H."/>
        </authorList>
    </citation>
    <scope>NUCLEOTIDE SEQUENCE [LARGE SCALE GENOMIC DNA]</scope>
    <source>
        <strain evidence="9 10">8K307</strain>
    </source>
</reference>
<evidence type="ECO:0000256" key="2">
    <source>
        <dbReference type="ARBA" id="ARBA00007951"/>
    </source>
</evidence>
<keyword evidence="4" id="KW-0732">Signal</keyword>
<dbReference type="InterPro" id="IPR017853">
    <property type="entry name" value="GH"/>
</dbReference>
<dbReference type="EMBL" id="SMLB01000005">
    <property type="protein sequence ID" value="TDD71646.1"/>
    <property type="molecule type" value="Genomic_DNA"/>
</dbReference>
<comment type="caution">
    <text evidence="9">The sequence shown here is derived from an EMBL/GenBank/DDBJ whole genome shotgun (WGS) entry which is preliminary data.</text>
</comment>
<dbReference type="Pfam" id="PF01120">
    <property type="entry name" value="Alpha_L_fucos"/>
    <property type="match status" value="1"/>
</dbReference>
<dbReference type="GO" id="GO:0006004">
    <property type="term" value="P:fucose metabolic process"/>
    <property type="evidence" value="ECO:0007669"/>
    <property type="project" value="InterPro"/>
</dbReference>
<dbReference type="EC" id="3.2.1.51" evidence="3"/>
<dbReference type="InterPro" id="IPR016286">
    <property type="entry name" value="FUC_metazoa-typ"/>
</dbReference>
<evidence type="ECO:0000259" key="8">
    <source>
        <dbReference type="Pfam" id="PF01120"/>
    </source>
</evidence>
<evidence type="ECO:0000256" key="7">
    <source>
        <dbReference type="SAM" id="MobiDB-lite"/>
    </source>
</evidence>
<feature type="domain" description="Glycoside hydrolase family 29 N-terminal" evidence="8">
    <location>
        <begin position="26"/>
        <end position="281"/>
    </location>
</feature>
<sequence length="403" mass="45027">MGVGVFIHFGINTYFGKEWSNGSLPASAFDPTEFDARQWVSVAKDAGAQYLVLTAKHHDGFCLWPTSTTDYSVRSSPWRGGRGDVVAEVAEACGKAGLGLGLYVSPWDRNASCYGDPAAYNDFYVRQLTELCTRYGPLVELWFDGAGSEGYPYDWPRIADVIHRHQPGAMVFNMGAPTIRWVGNENGLAADPVEYVVDHTQMSNYTIVSSTFAEALYLPPECDVSIRRGWFWQQDDSPKDLEHLLGIYYRSVGMGANLLLNLPPNRLGLLDEADVKRVQEWARELDARFAEPIHGEIGRRDDEWLVRFPDEVTLDHLRLSEHLDDGQRVTGHRIWHSDDLICSAGTIGVNRLHVFPRRTVRELRVELTGPGAGLDAVTAYRTGHESPPRIPAGYVAPTDHPED</sequence>
<comment type="similarity">
    <text evidence="2">Belongs to the glycosyl hydrolase 29 family.</text>
</comment>
<evidence type="ECO:0000313" key="10">
    <source>
        <dbReference type="Proteomes" id="UP000295217"/>
    </source>
</evidence>
<dbReference type="Gene3D" id="3.20.20.80">
    <property type="entry name" value="Glycosidases"/>
    <property type="match status" value="1"/>
</dbReference>
<dbReference type="PANTHER" id="PTHR10030:SF37">
    <property type="entry name" value="ALPHA-L-FUCOSIDASE-RELATED"/>
    <property type="match status" value="1"/>
</dbReference>
<dbReference type="InterPro" id="IPR000933">
    <property type="entry name" value="Glyco_hydro_29"/>
</dbReference>
<evidence type="ECO:0000256" key="1">
    <source>
        <dbReference type="ARBA" id="ARBA00004071"/>
    </source>
</evidence>
<dbReference type="Gene3D" id="2.60.120.260">
    <property type="entry name" value="Galactose-binding domain-like"/>
    <property type="match status" value="1"/>
</dbReference>
<dbReference type="SUPFAM" id="SSF51445">
    <property type="entry name" value="(Trans)glycosidases"/>
    <property type="match status" value="1"/>
</dbReference>
<dbReference type="GO" id="GO:0016139">
    <property type="term" value="P:glycoside catabolic process"/>
    <property type="evidence" value="ECO:0007669"/>
    <property type="project" value="TreeGrafter"/>
</dbReference>
<dbReference type="PANTHER" id="PTHR10030">
    <property type="entry name" value="ALPHA-L-FUCOSIDASE"/>
    <property type="match status" value="1"/>
</dbReference>
<evidence type="ECO:0000256" key="5">
    <source>
        <dbReference type="ARBA" id="ARBA00022801"/>
    </source>
</evidence>
<keyword evidence="6" id="KW-0326">Glycosidase</keyword>
<accession>A0A4R5AJJ3</accession>
<dbReference type="RefSeq" id="WP_132102160.1">
    <property type="nucleotide sequence ID" value="NZ_SMLB01000005.1"/>
</dbReference>
<protein>
    <recommendedName>
        <fullName evidence="3">alpha-L-fucosidase</fullName>
        <ecNumber evidence="3">3.2.1.51</ecNumber>
    </recommendedName>
</protein>
<gene>
    <name evidence="9" type="ORF">E1262_05790</name>
</gene>
<dbReference type="AlphaFoldDB" id="A0A4R5AJJ3"/>
<evidence type="ECO:0000256" key="6">
    <source>
        <dbReference type="ARBA" id="ARBA00023295"/>
    </source>
</evidence>
<keyword evidence="10" id="KW-1185">Reference proteome</keyword>
<dbReference type="InterPro" id="IPR057739">
    <property type="entry name" value="Glyco_hydro_29_N"/>
</dbReference>
<dbReference type="SMART" id="SM00812">
    <property type="entry name" value="Alpha_L_fucos"/>
    <property type="match status" value="1"/>
</dbReference>
<evidence type="ECO:0000256" key="3">
    <source>
        <dbReference type="ARBA" id="ARBA00012662"/>
    </source>
</evidence>
<proteinExistence type="inferred from homology"/>
<evidence type="ECO:0000313" key="9">
    <source>
        <dbReference type="EMBL" id="TDD71646.1"/>
    </source>
</evidence>
<dbReference type="Proteomes" id="UP000295217">
    <property type="component" value="Unassembled WGS sequence"/>
</dbReference>
<evidence type="ECO:0000256" key="4">
    <source>
        <dbReference type="ARBA" id="ARBA00022729"/>
    </source>
</evidence>
<keyword evidence="5" id="KW-0378">Hydrolase</keyword>
<dbReference type="OrthoDB" id="5526311at2"/>
<organism evidence="9 10">
    <name type="scientific">Jiangella aurantiaca</name>
    <dbReference type="NCBI Taxonomy" id="2530373"/>
    <lineage>
        <taxon>Bacteria</taxon>
        <taxon>Bacillati</taxon>
        <taxon>Actinomycetota</taxon>
        <taxon>Actinomycetes</taxon>
        <taxon>Jiangellales</taxon>
        <taxon>Jiangellaceae</taxon>
        <taxon>Jiangella</taxon>
    </lineage>
</organism>